<dbReference type="PROSITE" id="PS01167">
    <property type="entry name" value="RIBOSOMAL_L17"/>
    <property type="match status" value="1"/>
</dbReference>
<dbReference type="NCBIfam" id="TIGR00059">
    <property type="entry name" value="L17"/>
    <property type="match status" value="1"/>
</dbReference>
<gene>
    <name evidence="4 6" type="primary">rplQ</name>
    <name evidence="6" type="ORF">FEF22_001160</name>
</gene>
<comment type="caution">
    <text evidence="6">The sequence shown here is derived from an EMBL/GenBank/DDBJ whole genome shotgun (WGS) entry which is preliminary data.</text>
</comment>
<dbReference type="InterPro" id="IPR047859">
    <property type="entry name" value="Ribosomal_bL17_CS"/>
</dbReference>
<dbReference type="InterPro" id="IPR000456">
    <property type="entry name" value="Ribosomal_bL17"/>
</dbReference>
<proteinExistence type="inferred from homology"/>
<evidence type="ECO:0000256" key="3">
    <source>
        <dbReference type="ARBA" id="ARBA00023274"/>
    </source>
</evidence>
<evidence type="ECO:0000313" key="6">
    <source>
        <dbReference type="EMBL" id="MBP3059392.1"/>
    </source>
</evidence>
<dbReference type="Gene3D" id="3.90.1030.10">
    <property type="entry name" value="Ribosomal protein L17"/>
    <property type="match status" value="1"/>
</dbReference>
<reference evidence="6" key="1">
    <citation type="submission" date="2019-10" db="EMBL/GenBank/DDBJ databases">
        <title>Whole Genome Sequencing and Characterization of Texas Phoenix Palm Decline Phytoplasma Belongs to Lethal Yellowing (16SrIV) Group.</title>
        <authorList>
            <person name="Bao M."/>
        </authorList>
    </citation>
    <scope>NUCLEOTIDE SEQUENCE [LARGE SCALE GENOMIC DNA]</scope>
    <source>
        <strain evidence="6">ACPD</strain>
    </source>
</reference>
<dbReference type="GO" id="GO:0005840">
    <property type="term" value="C:ribosome"/>
    <property type="evidence" value="ECO:0007669"/>
    <property type="project" value="UniProtKB-KW"/>
</dbReference>
<dbReference type="RefSeq" id="WP_138107930.1">
    <property type="nucleotide sequence ID" value="NZ_VBRA02000009.1"/>
</dbReference>
<dbReference type="InterPro" id="IPR036373">
    <property type="entry name" value="Ribosomal_bL17_sf"/>
</dbReference>
<dbReference type="PANTHER" id="PTHR14413">
    <property type="entry name" value="RIBOSOMAL PROTEIN L17"/>
    <property type="match status" value="1"/>
</dbReference>
<accession>A0ABS5BII7</accession>
<keyword evidence="2 4" id="KW-0689">Ribosomal protein</keyword>
<evidence type="ECO:0000256" key="4">
    <source>
        <dbReference type="HAMAP-Rule" id="MF_01368"/>
    </source>
</evidence>
<dbReference type="SUPFAM" id="SSF64263">
    <property type="entry name" value="Prokaryotic ribosomal protein L17"/>
    <property type="match status" value="1"/>
</dbReference>
<comment type="similarity">
    <text evidence="1 4 5">Belongs to the bacterial ribosomal protein bL17 family.</text>
</comment>
<evidence type="ECO:0000256" key="1">
    <source>
        <dbReference type="ARBA" id="ARBA00008777"/>
    </source>
</evidence>
<sequence>MAYSKLRRNSSQRKALLRNLVSNLIKYEKIFTTESKAKEASKIIDKLITLSKKNTLDSRRRALIWIYDGKVDEKKTILQKLFTDISLKYQNRKSGYTRVLKSTFRRGDSSNMAWLFLV</sequence>
<dbReference type="HAMAP" id="MF_01368">
    <property type="entry name" value="Ribosomal_bL17"/>
    <property type="match status" value="1"/>
</dbReference>
<dbReference type="Pfam" id="PF01196">
    <property type="entry name" value="Ribosomal_L17"/>
    <property type="match status" value="1"/>
</dbReference>
<protein>
    <recommendedName>
        <fullName evidence="4">Large ribosomal subunit protein bL17</fullName>
    </recommendedName>
</protein>
<evidence type="ECO:0000256" key="2">
    <source>
        <dbReference type="ARBA" id="ARBA00022980"/>
    </source>
</evidence>
<dbReference type="EMBL" id="VBRA02000009">
    <property type="protein sequence ID" value="MBP3059392.1"/>
    <property type="molecule type" value="Genomic_DNA"/>
</dbReference>
<evidence type="ECO:0000256" key="5">
    <source>
        <dbReference type="RuleBase" id="RU000660"/>
    </source>
</evidence>
<comment type="subunit">
    <text evidence="4">Part of the 50S ribosomal subunit. Contacts protein L32.</text>
</comment>
<organism evidence="6 7">
    <name type="scientific">Texas Phoenix palm phytoplasma</name>
    <dbReference type="NCBI Taxonomy" id="176709"/>
    <lineage>
        <taxon>Bacteria</taxon>
        <taxon>Bacillati</taxon>
        <taxon>Mycoplasmatota</taxon>
        <taxon>Mollicutes</taxon>
        <taxon>Acholeplasmatales</taxon>
        <taxon>Acholeplasmataceae</taxon>
        <taxon>Candidatus Phytoplasma</taxon>
        <taxon>16SrIV (Coconut lethal yellows group)</taxon>
    </lineage>
</organism>
<dbReference type="Proteomes" id="UP001192346">
    <property type="component" value="Unassembled WGS sequence"/>
</dbReference>
<dbReference type="PANTHER" id="PTHR14413:SF16">
    <property type="entry name" value="LARGE RIBOSOMAL SUBUNIT PROTEIN BL17M"/>
    <property type="match status" value="1"/>
</dbReference>
<name>A0ABS5BII7_9MOLU</name>
<keyword evidence="3 4" id="KW-0687">Ribonucleoprotein</keyword>
<keyword evidence="7" id="KW-1185">Reference proteome</keyword>
<evidence type="ECO:0000313" key="7">
    <source>
        <dbReference type="Proteomes" id="UP001192346"/>
    </source>
</evidence>